<comment type="caution">
    <text evidence="1">The sequence shown here is derived from an EMBL/GenBank/DDBJ whole genome shotgun (WGS) entry which is preliminary data.</text>
</comment>
<proteinExistence type="predicted"/>
<organism evidence="1 2">
    <name type="scientific">Bacteroides xylanisolvens</name>
    <dbReference type="NCBI Taxonomy" id="371601"/>
    <lineage>
        <taxon>Bacteria</taxon>
        <taxon>Pseudomonadati</taxon>
        <taxon>Bacteroidota</taxon>
        <taxon>Bacteroidia</taxon>
        <taxon>Bacteroidales</taxon>
        <taxon>Bacteroidaceae</taxon>
        <taxon>Bacteroides</taxon>
    </lineage>
</organism>
<sequence>MIKKYVMFDERDIIPGSDKKPQGKSKQTAEKLRNSYPTLYKFLFAENSNTVKRDNLRRLLAGPDVLPDSFGGSGGIYETMISNFENIISLCPLPENEKVAINCCKEIFPYTNGFGKSVDDTYWLLRALNVRVCPYCNRIYTITLPSKEELANEKEFKTTRATLDHFYPKNKYPYLALSLFNLVPSCHICNNNKGAEDKKIIYPYDEAFEKNAVFRIIPDLKASREEESNPLNFLLGESIQFYIRFMGNGEVSLIHDLPLSERLVNIKDDSYRERIEKSVEIFRLEQQYDEHKEEVRDILRNRYYFNEQYIQNAVCPLLHQKMRNIGIDQLKDIAMDMLFFTHLDQEEWGKRPLSKLTSDILDQIS</sequence>
<dbReference type="AlphaFoldDB" id="A0A921LGM0"/>
<dbReference type="Gene3D" id="1.10.30.50">
    <property type="match status" value="1"/>
</dbReference>
<gene>
    <name evidence="1" type="ORF">K8V07_08540</name>
</gene>
<reference evidence="1" key="1">
    <citation type="journal article" date="2021" name="PeerJ">
        <title>Extensive microbial diversity within the chicken gut microbiome revealed by metagenomics and culture.</title>
        <authorList>
            <person name="Gilroy R."/>
            <person name="Ravi A."/>
            <person name="Getino M."/>
            <person name="Pursley I."/>
            <person name="Horton D.L."/>
            <person name="Alikhan N.F."/>
            <person name="Baker D."/>
            <person name="Gharbi K."/>
            <person name="Hall N."/>
            <person name="Watson M."/>
            <person name="Adriaenssens E.M."/>
            <person name="Foster-Nyarko E."/>
            <person name="Jarju S."/>
            <person name="Secka A."/>
            <person name="Antonio M."/>
            <person name="Oren A."/>
            <person name="Chaudhuri R.R."/>
            <person name="La Ragione R."/>
            <person name="Hildebrand F."/>
            <person name="Pallen M.J."/>
        </authorList>
    </citation>
    <scope>NUCLEOTIDE SEQUENCE</scope>
    <source>
        <strain evidence="1">CHK154-13316</strain>
    </source>
</reference>
<reference evidence="1" key="2">
    <citation type="submission" date="2021-09" db="EMBL/GenBank/DDBJ databases">
        <authorList>
            <person name="Gilroy R."/>
        </authorList>
    </citation>
    <scope>NUCLEOTIDE SEQUENCE</scope>
    <source>
        <strain evidence="1">CHK154-13316</strain>
    </source>
</reference>
<evidence type="ECO:0008006" key="3">
    <source>
        <dbReference type="Google" id="ProtNLM"/>
    </source>
</evidence>
<name>A0A921LGM0_9BACE</name>
<evidence type="ECO:0000313" key="1">
    <source>
        <dbReference type="EMBL" id="HJG11963.1"/>
    </source>
</evidence>
<evidence type="ECO:0000313" key="2">
    <source>
        <dbReference type="Proteomes" id="UP000747074"/>
    </source>
</evidence>
<protein>
    <recommendedName>
        <fullName evidence="3">HNH endonuclease</fullName>
    </recommendedName>
</protein>
<dbReference type="Proteomes" id="UP000747074">
    <property type="component" value="Unassembled WGS sequence"/>
</dbReference>
<dbReference type="EMBL" id="DYVL01000106">
    <property type="protein sequence ID" value="HJG11963.1"/>
    <property type="molecule type" value="Genomic_DNA"/>
</dbReference>
<accession>A0A921LGM0</accession>